<dbReference type="Proteomes" id="UP001165122">
    <property type="component" value="Unassembled WGS sequence"/>
</dbReference>
<keyword evidence="7 8" id="KW-0472">Membrane</keyword>
<dbReference type="AlphaFoldDB" id="A0A9W7C6R4"/>
<evidence type="ECO:0000256" key="10">
    <source>
        <dbReference type="SAM" id="Phobius"/>
    </source>
</evidence>
<dbReference type="OrthoDB" id="756301at2759"/>
<evidence type="ECO:0000313" key="12">
    <source>
        <dbReference type="Proteomes" id="UP001165122"/>
    </source>
</evidence>
<feature type="repeat" description="Solcar" evidence="8">
    <location>
        <begin position="200"/>
        <end position="290"/>
    </location>
</feature>
<evidence type="ECO:0000256" key="5">
    <source>
        <dbReference type="ARBA" id="ARBA00022737"/>
    </source>
</evidence>
<protein>
    <recommendedName>
        <fullName evidence="13">Mitochondrial 2-oxoglutarate/malate carrier protein</fullName>
    </recommendedName>
</protein>
<keyword evidence="3 9" id="KW-0813">Transport</keyword>
<keyword evidence="12" id="KW-1185">Reference proteome</keyword>
<reference evidence="12" key="1">
    <citation type="journal article" date="2023" name="Commun. Biol.">
        <title>Genome analysis of Parmales, the sister group of diatoms, reveals the evolutionary specialization of diatoms from phago-mixotrophs to photoautotrophs.</title>
        <authorList>
            <person name="Ban H."/>
            <person name="Sato S."/>
            <person name="Yoshikawa S."/>
            <person name="Yamada K."/>
            <person name="Nakamura Y."/>
            <person name="Ichinomiya M."/>
            <person name="Sato N."/>
            <person name="Blanc-Mathieu R."/>
            <person name="Endo H."/>
            <person name="Kuwata A."/>
            <person name="Ogata H."/>
        </authorList>
    </citation>
    <scope>NUCLEOTIDE SEQUENCE [LARGE SCALE GENOMIC DNA]</scope>
    <source>
        <strain evidence="12">NIES 3700</strain>
    </source>
</reference>
<feature type="transmembrane region" description="Helical" evidence="10">
    <location>
        <begin position="201"/>
        <end position="219"/>
    </location>
</feature>
<feature type="repeat" description="Solcar" evidence="8">
    <location>
        <begin position="99"/>
        <end position="190"/>
    </location>
</feature>
<evidence type="ECO:0000256" key="1">
    <source>
        <dbReference type="ARBA" id="ARBA00004141"/>
    </source>
</evidence>
<evidence type="ECO:0000313" key="11">
    <source>
        <dbReference type="EMBL" id="GMI03228.1"/>
    </source>
</evidence>
<dbReference type="GO" id="GO:0005743">
    <property type="term" value="C:mitochondrial inner membrane"/>
    <property type="evidence" value="ECO:0007669"/>
    <property type="project" value="InterPro"/>
</dbReference>
<gene>
    <name evidence="11" type="ORF">TrLO_g15006</name>
</gene>
<dbReference type="GO" id="GO:0005471">
    <property type="term" value="F:ATP:ADP antiporter activity"/>
    <property type="evidence" value="ECO:0007669"/>
    <property type="project" value="InterPro"/>
</dbReference>
<keyword evidence="5" id="KW-0677">Repeat</keyword>
<keyword evidence="4 8" id="KW-0812">Transmembrane</keyword>
<comment type="similarity">
    <text evidence="2 9">Belongs to the mitochondrial carrier (TC 2.A.29) family.</text>
</comment>
<dbReference type="InterPro" id="IPR023395">
    <property type="entry name" value="MCP_dom_sf"/>
</dbReference>
<comment type="subcellular location">
    <subcellularLocation>
        <location evidence="1">Membrane</location>
        <topology evidence="1">Multi-pass membrane protein</topology>
    </subcellularLocation>
</comment>
<feature type="repeat" description="Solcar" evidence="8">
    <location>
        <begin position="13"/>
        <end position="91"/>
    </location>
</feature>
<dbReference type="GO" id="GO:0140021">
    <property type="term" value="P:mitochondrial ADP transmembrane transport"/>
    <property type="evidence" value="ECO:0007669"/>
    <property type="project" value="InterPro"/>
</dbReference>
<evidence type="ECO:0000256" key="7">
    <source>
        <dbReference type="ARBA" id="ARBA00023136"/>
    </source>
</evidence>
<accession>A0A9W7C6R4</accession>
<evidence type="ECO:0000256" key="3">
    <source>
        <dbReference type="ARBA" id="ARBA00022448"/>
    </source>
</evidence>
<dbReference type="Pfam" id="PF00153">
    <property type="entry name" value="Mito_carr"/>
    <property type="match status" value="3"/>
</dbReference>
<dbReference type="InterPro" id="IPR050391">
    <property type="entry name" value="Mito_Metabolite_Transporter"/>
</dbReference>
<feature type="transmembrane region" description="Helical" evidence="10">
    <location>
        <begin position="12"/>
        <end position="29"/>
    </location>
</feature>
<evidence type="ECO:0000256" key="9">
    <source>
        <dbReference type="RuleBase" id="RU000488"/>
    </source>
</evidence>
<dbReference type="PANTHER" id="PTHR45618">
    <property type="entry name" value="MITOCHONDRIAL DICARBOXYLATE CARRIER-RELATED"/>
    <property type="match status" value="1"/>
</dbReference>
<feature type="transmembrane region" description="Helical" evidence="10">
    <location>
        <begin position="269"/>
        <end position="287"/>
    </location>
</feature>
<sequence>MSSSPPAPLPPHISFATASLGGIGGWCVVHPFNSIAVRSSLASTSGTPFNLSHVLKNEGVGTLYKGLGAGCYRQLVYAGARFGLYEDFRDRLHLIRGKTDFASRLLTGGAAGGCAAYLSCPMEVCVVRMSNDASLPEAERRNYKGVYDAFKRIISEEGVSTFWRGSTPFVQRAVMVGCFQVATYDELKNTYARMLGQVKNSLPNVFVSAMTSGLIYSAVTMPLEATKNRMAGQKAGPDGKLPYTSTMQTISKVTKTEGFMGLYKGYGAYYLRCGGHTVCMFVLVSLLREKYALMA</sequence>
<dbReference type="Gene3D" id="1.50.40.10">
    <property type="entry name" value="Mitochondrial carrier domain"/>
    <property type="match status" value="1"/>
</dbReference>
<organism evidence="11 12">
    <name type="scientific">Triparma laevis f. longispina</name>
    <dbReference type="NCBI Taxonomy" id="1714387"/>
    <lineage>
        <taxon>Eukaryota</taxon>
        <taxon>Sar</taxon>
        <taxon>Stramenopiles</taxon>
        <taxon>Ochrophyta</taxon>
        <taxon>Bolidophyceae</taxon>
        <taxon>Parmales</taxon>
        <taxon>Triparmaceae</taxon>
        <taxon>Triparma</taxon>
    </lineage>
</organism>
<evidence type="ECO:0000256" key="4">
    <source>
        <dbReference type="ARBA" id="ARBA00022692"/>
    </source>
</evidence>
<dbReference type="PROSITE" id="PS50920">
    <property type="entry name" value="SOLCAR"/>
    <property type="match status" value="3"/>
</dbReference>
<comment type="caution">
    <text evidence="11">The sequence shown here is derived from an EMBL/GenBank/DDBJ whole genome shotgun (WGS) entry which is preliminary data.</text>
</comment>
<dbReference type="EMBL" id="BRXW01000054">
    <property type="protein sequence ID" value="GMI03228.1"/>
    <property type="molecule type" value="Genomic_DNA"/>
</dbReference>
<dbReference type="InterPro" id="IPR002113">
    <property type="entry name" value="ADT_euk_type"/>
</dbReference>
<proteinExistence type="inferred from homology"/>
<dbReference type="PRINTS" id="PR00927">
    <property type="entry name" value="ADPTRNSLCASE"/>
</dbReference>
<name>A0A9W7C6R4_9STRA</name>
<keyword evidence="6 10" id="KW-1133">Transmembrane helix</keyword>
<dbReference type="SUPFAM" id="SSF103506">
    <property type="entry name" value="Mitochondrial carrier"/>
    <property type="match status" value="1"/>
</dbReference>
<dbReference type="InterPro" id="IPR018108">
    <property type="entry name" value="MCP_transmembrane"/>
</dbReference>
<evidence type="ECO:0008006" key="13">
    <source>
        <dbReference type="Google" id="ProtNLM"/>
    </source>
</evidence>
<evidence type="ECO:0000256" key="8">
    <source>
        <dbReference type="PROSITE-ProRule" id="PRU00282"/>
    </source>
</evidence>
<evidence type="ECO:0000256" key="2">
    <source>
        <dbReference type="ARBA" id="ARBA00006375"/>
    </source>
</evidence>
<dbReference type="GO" id="GO:1990544">
    <property type="term" value="P:mitochondrial ATP transmembrane transport"/>
    <property type="evidence" value="ECO:0007669"/>
    <property type="project" value="InterPro"/>
</dbReference>
<evidence type="ECO:0000256" key="6">
    <source>
        <dbReference type="ARBA" id="ARBA00022989"/>
    </source>
</evidence>